<dbReference type="SMART" id="SM00342">
    <property type="entry name" value="HTH_ARAC"/>
    <property type="match status" value="1"/>
</dbReference>
<dbReference type="Pfam" id="PF12833">
    <property type="entry name" value="HTH_18"/>
    <property type="match status" value="1"/>
</dbReference>
<accession>A0A1I3UZI1</accession>
<evidence type="ECO:0000313" key="6">
    <source>
        <dbReference type="Proteomes" id="UP000243887"/>
    </source>
</evidence>
<dbReference type="PROSITE" id="PS01124">
    <property type="entry name" value="HTH_ARAC_FAMILY_2"/>
    <property type="match status" value="1"/>
</dbReference>
<keyword evidence="1" id="KW-0805">Transcription regulation</keyword>
<dbReference type="PANTHER" id="PTHR46796:SF13">
    <property type="entry name" value="HTH-TYPE TRANSCRIPTIONAL ACTIVATOR RHAS"/>
    <property type="match status" value="1"/>
</dbReference>
<evidence type="ECO:0000256" key="1">
    <source>
        <dbReference type="ARBA" id="ARBA00023015"/>
    </source>
</evidence>
<dbReference type="PANTHER" id="PTHR46796">
    <property type="entry name" value="HTH-TYPE TRANSCRIPTIONAL ACTIVATOR RHAS-RELATED"/>
    <property type="match status" value="1"/>
</dbReference>
<evidence type="ECO:0000256" key="2">
    <source>
        <dbReference type="ARBA" id="ARBA00023125"/>
    </source>
</evidence>
<dbReference type="InterPro" id="IPR046532">
    <property type="entry name" value="DUF6597"/>
</dbReference>
<evidence type="ECO:0000259" key="4">
    <source>
        <dbReference type="PROSITE" id="PS01124"/>
    </source>
</evidence>
<evidence type="ECO:0000256" key="3">
    <source>
        <dbReference type="ARBA" id="ARBA00023163"/>
    </source>
</evidence>
<dbReference type="Pfam" id="PF20240">
    <property type="entry name" value="DUF6597"/>
    <property type="match status" value="1"/>
</dbReference>
<dbReference type="GO" id="GO:0003700">
    <property type="term" value="F:DNA-binding transcription factor activity"/>
    <property type="evidence" value="ECO:0007669"/>
    <property type="project" value="InterPro"/>
</dbReference>
<dbReference type="STRING" id="1150112.SAMN04487893_1219"/>
<evidence type="ECO:0000313" key="5">
    <source>
        <dbReference type="EMBL" id="SFJ88089.1"/>
    </source>
</evidence>
<dbReference type="Proteomes" id="UP000243887">
    <property type="component" value="Unassembled WGS sequence"/>
</dbReference>
<protein>
    <submittedName>
        <fullName evidence="5">AraC-type DNA-binding protein</fullName>
    </submittedName>
</protein>
<dbReference type="EMBL" id="FORU01000021">
    <property type="protein sequence ID" value="SFJ88089.1"/>
    <property type="molecule type" value="Genomic_DNA"/>
</dbReference>
<dbReference type="AlphaFoldDB" id="A0A1I3UZI1"/>
<dbReference type="RefSeq" id="WP_090681395.1">
    <property type="nucleotide sequence ID" value="NZ_FORU01000021.1"/>
</dbReference>
<dbReference type="GO" id="GO:0043565">
    <property type="term" value="F:sequence-specific DNA binding"/>
    <property type="evidence" value="ECO:0007669"/>
    <property type="project" value="InterPro"/>
</dbReference>
<sequence>MKAVFKTVVPNKSIDLYVKNIMLFEKERNLYTSLPFFADGYPGLMFQQTEQRLVVYPYNKTMSTVFLYGQTLNPISLEIFGTYRIIVFQLYPFVLKSLFDILPNDIKDNCCDMTDFLKRIGTDFDSNLCNGMTTKELIESITEIIILLAERKTKSLDKNIVCAVKDIIESKGQKNIQSVILKTSLSSRTFERRFLAEIGLSAKHFAKIIQFQSSMKQLSSKEYIKLTDIVYQNGFADQSHFIRSIKTFTGRTPKYFKNR</sequence>
<reference evidence="6" key="1">
    <citation type="submission" date="2016-10" db="EMBL/GenBank/DDBJ databases">
        <authorList>
            <person name="Varghese N."/>
            <person name="Submissions S."/>
        </authorList>
    </citation>
    <scope>NUCLEOTIDE SEQUENCE [LARGE SCALE GENOMIC DNA]</scope>
    <source>
        <strain evidence="6">DSM 26542</strain>
    </source>
</reference>
<proteinExistence type="predicted"/>
<name>A0A1I3UZI1_9FLAO</name>
<dbReference type="OrthoDB" id="511992at2"/>
<dbReference type="InterPro" id="IPR050204">
    <property type="entry name" value="AraC_XylS_family_regulators"/>
</dbReference>
<organism evidence="5 6">
    <name type="scientific">Myroides guanonis</name>
    <dbReference type="NCBI Taxonomy" id="1150112"/>
    <lineage>
        <taxon>Bacteria</taxon>
        <taxon>Pseudomonadati</taxon>
        <taxon>Bacteroidota</taxon>
        <taxon>Flavobacteriia</taxon>
        <taxon>Flavobacteriales</taxon>
        <taxon>Flavobacteriaceae</taxon>
        <taxon>Myroides</taxon>
    </lineage>
</organism>
<keyword evidence="6" id="KW-1185">Reference proteome</keyword>
<feature type="domain" description="HTH araC/xylS-type" evidence="4">
    <location>
        <begin position="158"/>
        <end position="259"/>
    </location>
</feature>
<keyword evidence="2 5" id="KW-0238">DNA-binding</keyword>
<gene>
    <name evidence="5" type="ORF">SAMN04487893_1219</name>
</gene>
<dbReference type="SUPFAM" id="SSF46689">
    <property type="entry name" value="Homeodomain-like"/>
    <property type="match status" value="1"/>
</dbReference>
<dbReference type="InterPro" id="IPR009057">
    <property type="entry name" value="Homeodomain-like_sf"/>
</dbReference>
<dbReference type="Gene3D" id="1.10.10.60">
    <property type="entry name" value="Homeodomain-like"/>
    <property type="match status" value="1"/>
</dbReference>
<keyword evidence="3" id="KW-0804">Transcription</keyword>
<dbReference type="InterPro" id="IPR018060">
    <property type="entry name" value="HTH_AraC"/>
</dbReference>